<keyword evidence="2" id="KW-1185">Reference proteome</keyword>
<comment type="caution">
    <text evidence="1">The sequence shown here is derived from an EMBL/GenBank/DDBJ whole genome shotgun (WGS) entry which is preliminary data.</text>
</comment>
<dbReference type="InterPro" id="IPR024524">
    <property type="entry name" value="DUF3800"/>
</dbReference>
<dbReference type="EMBL" id="JBDIMF010000008">
    <property type="protein sequence ID" value="MEN2787967.1"/>
    <property type="molecule type" value="Genomic_DNA"/>
</dbReference>
<proteinExistence type="predicted"/>
<evidence type="ECO:0000313" key="1">
    <source>
        <dbReference type="EMBL" id="MEN2787967.1"/>
    </source>
</evidence>
<evidence type="ECO:0000313" key="2">
    <source>
        <dbReference type="Proteomes" id="UP001404104"/>
    </source>
</evidence>
<protein>
    <submittedName>
        <fullName evidence="1">DUF3800 domain-containing protein</fullName>
    </submittedName>
</protein>
<dbReference type="Pfam" id="PF12686">
    <property type="entry name" value="DUF3800"/>
    <property type="match status" value="1"/>
</dbReference>
<organism evidence="1 2">
    <name type="scientific">Sphingomonas qilianensis</name>
    <dbReference type="NCBI Taxonomy" id="1736690"/>
    <lineage>
        <taxon>Bacteria</taxon>
        <taxon>Pseudomonadati</taxon>
        <taxon>Pseudomonadota</taxon>
        <taxon>Alphaproteobacteria</taxon>
        <taxon>Sphingomonadales</taxon>
        <taxon>Sphingomonadaceae</taxon>
        <taxon>Sphingomonas</taxon>
    </lineage>
</organism>
<dbReference type="RefSeq" id="WP_345866212.1">
    <property type="nucleotide sequence ID" value="NZ_JBDIMF010000008.1"/>
</dbReference>
<gene>
    <name evidence="1" type="ORF">ABC969_16255</name>
</gene>
<dbReference type="Proteomes" id="UP001404104">
    <property type="component" value="Unassembled WGS sequence"/>
</dbReference>
<sequence>MTTIYIDESGYTGDDLYNSDQPYFTIASSLIGDDEAAEILRRCFPRYQGAEYKFGNIWKRDTHRAGLRTLAADIPPLADRLFFYVIDKRFSLIVKMFEYLLEPTFTANGYDYYGNGYARRYMNTIHRDLLRFGGEALYEETAKRWDAFARTPSRETMDALREHLVTTAAASDHPISTIFAMLAHGARRFEIDNPNLESFTDSSEIQLTAVFATVVHWRQRRSEDLDVVHDESSNFLRQRDVWDTILRDDCEPGPAEMGDGTTVDFPLRVRSTTAVRSHESAAVQLCDVIAGLGAKASLFFDGRERDPFMVELIALGAGELTFNGVRPHEDYADEQMPRKTGPDMLDHMVGVLEPHFSRRPK</sequence>
<reference evidence="1 2" key="1">
    <citation type="submission" date="2024-05" db="EMBL/GenBank/DDBJ databases">
        <authorList>
            <person name="Liu Q."/>
            <person name="Xin Y.-H."/>
        </authorList>
    </citation>
    <scope>NUCLEOTIDE SEQUENCE [LARGE SCALE GENOMIC DNA]</scope>
    <source>
        <strain evidence="1 2">CGMCC 1.15349</strain>
    </source>
</reference>
<accession>A0ABU9XWQ9</accession>
<name>A0ABU9XWQ9_9SPHN</name>